<sequence length="88" mass="9726">MSVKTIALLSLIVLTSTNLLADSSEIQNSRFHRIQKRSCNFRGEECTKDIECCTASCMCRGSDPCYCGKRPRPKIAKFESGSLTCTGK</sequence>
<dbReference type="AlphaFoldDB" id="A0A482Z8T0"/>
<reference evidence="2" key="2">
    <citation type="submission" date="2019-04" db="EMBL/GenBank/DDBJ databases">
        <title>Unravelling the molecular evolution of spider venoms.</title>
        <authorList>
            <person name="Pineda S."/>
        </authorList>
    </citation>
    <scope>NUCLEOTIDE SEQUENCE</scope>
</reference>
<proteinExistence type="predicted"/>
<name>A0A482Z8T0_9ARAC</name>
<organism evidence="2">
    <name type="scientific">Hypochilus sp. SGP-2016</name>
    <dbReference type="NCBI Taxonomy" id="1905178"/>
    <lineage>
        <taxon>Eukaryota</taxon>
        <taxon>Metazoa</taxon>
        <taxon>Ecdysozoa</taxon>
        <taxon>Arthropoda</taxon>
        <taxon>Chelicerata</taxon>
        <taxon>Arachnida</taxon>
        <taxon>Araneae</taxon>
        <taxon>Araneomorphae</taxon>
        <taxon>Hypochilidae</taxon>
        <taxon>Hypochilus</taxon>
    </lineage>
</organism>
<reference evidence="2" key="1">
    <citation type="submission" date="2017-03" db="EMBL/GenBank/DDBJ databases">
        <authorList>
            <person name="QRISCLOUD D."/>
        </authorList>
    </citation>
    <scope>NUCLEOTIDE SEQUENCE</scope>
</reference>
<accession>A0A482Z8T0</accession>
<keyword evidence="1" id="KW-0732">Signal</keyword>
<feature type="chain" id="PRO_5019739078" evidence="1">
    <location>
        <begin position="22"/>
        <end position="88"/>
    </location>
</feature>
<evidence type="ECO:0000313" key="2">
    <source>
        <dbReference type="EMBL" id="SMD46598.1"/>
    </source>
</evidence>
<dbReference type="EMBL" id="HAGR01000068">
    <property type="protein sequence ID" value="SMD46598.1"/>
    <property type="molecule type" value="Transcribed_RNA"/>
</dbReference>
<protein>
    <submittedName>
        <fullName evidence="2">U5-Hypotoxin-Hsp1a_1</fullName>
    </submittedName>
</protein>
<evidence type="ECO:0000256" key="1">
    <source>
        <dbReference type="SAM" id="SignalP"/>
    </source>
</evidence>
<feature type="signal peptide" evidence="1">
    <location>
        <begin position="1"/>
        <end position="21"/>
    </location>
</feature>